<dbReference type="Gene3D" id="3.90.1200.10">
    <property type="match status" value="1"/>
</dbReference>
<dbReference type="Pfam" id="PF02958">
    <property type="entry name" value="EcKL"/>
    <property type="match status" value="1"/>
</dbReference>
<accession>A0A914EI29</accession>
<keyword evidence="1" id="KW-1185">Reference proteome</keyword>
<organism evidence="1 2">
    <name type="scientific">Acrobeloides nanus</name>
    <dbReference type="NCBI Taxonomy" id="290746"/>
    <lineage>
        <taxon>Eukaryota</taxon>
        <taxon>Metazoa</taxon>
        <taxon>Ecdysozoa</taxon>
        <taxon>Nematoda</taxon>
        <taxon>Chromadorea</taxon>
        <taxon>Rhabditida</taxon>
        <taxon>Tylenchina</taxon>
        <taxon>Cephalobomorpha</taxon>
        <taxon>Cephaloboidea</taxon>
        <taxon>Cephalobidae</taxon>
        <taxon>Acrobeloides</taxon>
    </lineage>
</organism>
<proteinExistence type="predicted"/>
<dbReference type="PANTHER" id="PTHR23020">
    <property type="entry name" value="UNCHARACTERIZED NUCLEAR HORMONE RECEPTOR-RELATED"/>
    <property type="match status" value="1"/>
</dbReference>
<dbReference type="WBParaSite" id="ACRNAN_scaffold8024.g12003.t1">
    <property type="protein sequence ID" value="ACRNAN_scaffold8024.g12003.t1"/>
    <property type="gene ID" value="ACRNAN_scaffold8024.g12003"/>
</dbReference>
<name>A0A914EI29_9BILA</name>
<dbReference type="InterPro" id="IPR011009">
    <property type="entry name" value="Kinase-like_dom_sf"/>
</dbReference>
<dbReference type="PANTHER" id="PTHR23020:SF41">
    <property type="entry name" value="AMINOGLYCOSIDE PHOSPHOTRANSFERASE DOMAIN-CONTAINING PROTEIN"/>
    <property type="match status" value="1"/>
</dbReference>
<evidence type="ECO:0000313" key="2">
    <source>
        <dbReference type="WBParaSite" id="ACRNAN_scaffold8024.g12003.t1"/>
    </source>
</evidence>
<dbReference type="InterPro" id="IPR052961">
    <property type="entry name" value="Oxido-Kinase-like_Enzymes"/>
</dbReference>
<dbReference type="SUPFAM" id="SSF56112">
    <property type="entry name" value="Protein kinase-like (PK-like)"/>
    <property type="match status" value="1"/>
</dbReference>
<dbReference type="Proteomes" id="UP000887540">
    <property type="component" value="Unplaced"/>
</dbReference>
<evidence type="ECO:0000313" key="1">
    <source>
        <dbReference type="Proteomes" id="UP000887540"/>
    </source>
</evidence>
<dbReference type="AlphaFoldDB" id="A0A914EI29"/>
<protein>
    <submittedName>
        <fullName evidence="2">Uncharacterized protein</fullName>
    </submittedName>
</protein>
<dbReference type="InterPro" id="IPR004119">
    <property type="entry name" value="EcKL"/>
</dbReference>
<sequence>MENLCYDMKLTEYMYRGCCKDLGLPILVQLGDLWTNNVLWKIQPDGSIPNKVLGFIDFQIAFEGNPAVDMARIMTLCTDAEIRRELETFIFDFYYENLTKIMETTGKKIDFDVGKNDFNLTGWWMALKWD</sequence>
<reference evidence="2" key="1">
    <citation type="submission" date="2022-11" db="UniProtKB">
        <authorList>
            <consortium name="WormBaseParasite"/>
        </authorList>
    </citation>
    <scope>IDENTIFICATION</scope>
</reference>